<keyword evidence="4" id="KW-0539">Nucleus</keyword>
<organism evidence="6 7">
    <name type="scientific">Trifolium subterraneum</name>
    <name type="common">Subterranean clover</name>
    <dbReference type="NCBI Taxonomy" id="3900"/>
    <lineage>
        <taxon>Eukaryota</taxon>
        <taxon>Viridiplantae</taxon>
        <taxon>Streptophyta</taxon>
        <taxon>Embryophyta</taxon>
        <taxon>Tracheophyta</taxon>
        <taxon>Spermatophyta</taxon>
        <taxon>Magnoliopsida</taxon>
        <taxon>eudicotyledons</taxon>
        <taxon>Gunneridae</taxon>
        <taxon>Pentapetalae</taxon>
        <taxon>rosids</taxon>
        <taxon>fabids</taxon>
        <taxon>Fabales</taxon>
        <taxon>Fabaceae</taxon>
        <taxon>Papilionoideae</taxon>
        <taxon>50 kb inversion clade</taxon>
        <taxon>NPAAA clade</taxon>
        <taxon>Hologalegina</taxon>
        <taxon>IRL clade</taxon>
        <taxon>Trifolieae</taxon>
        <taxon>Trifolium</taxon>
    </lineage>
</organism>
<dbReference type="GO" id="GO:0005634">
    <property type="term" value="C:nucleus"/>
    <property type="evidence" value="ECO:0007669"/>
    <property type="project" value="UniProtKB-SubCell"/>
</dbReference>
<evidence type="ECO:0000313" key="6">
    <source>
        <dbReference type="EMBL" id="GAU34082.1"/>
    </source>
</evidence>
<protein>
    <submittedName>
        <fullName evidence="6">Uncharacterized protein</fullName>
    </submittedName>
</protein>
<evidence type="ECO:0000256" key="4">
    <source>
        <dbReference type="ARBA" id="ARBA00023242"/>
    </source>
</evidence>
<dbReference type="OrthoDB" id="2019504at2759"/>
<dbReference type="PANTHER" id="PTHR13026">
    <property type="entry name" value="NNP-1 PROTEIN NOVEL NUCLEAR PROTEIN 1 NOP52"/>
    <property type="match status" value="1"/>
</dbReference>
<comment type="similarity">
    <text evidence="2">Belongs to the RRP1 family.</text>
</comment>
<dbReference type="InterPro" id="IPR010301">
    <property type="entry name" value="RRP1"/>
</dbReference>
<sequence>MNCLDDATFCGKDKLLINGNGVNYHVVTVLIDELTPFLPVNLCVLEVLFRPLFDAMVKLNDKVLLGKIKSCFFDVLLMNGKSLLEVKKNGDEDCNGDVVNLGTVAIVVGFSSKLFELASGSDCVPGNRKVLLELHREFLKLERDAVNSGFKFFVSDSVDRGAENLVPIVEVDGLGKKGSVDKVKKEKKKKKNKKSENCADKNGGNSIDEQVVDGEGTMVLSESMLSNLQKQFENVAAEGGLDDGVASEATGIVSNKRKRTKNSEGKTSQDYDLNGGDAEYSAVAKSGVKSSKKSTIAVCGDFHVAQMSVFPGMSQRLVGCKDWLYAFSKWIFVRDCVVSRLSADRHVLQLDPILRYRSVCFVISIDDQYNTSKAM</sequence>
<dbReference type="EMBL" id="DF973546">
    <property type="protein sequence ID" value="GAU34082.1"/>
    <property type="molecule type" value="Genomic_DNA"/>
</dbReference>
<keyword evidence="3" id="KW-0698">rRNA processing</keyword>
<feature type="region of interest" description="Disordered" evidence="5">
    <location>
        <begin position="180"/>
        <end position="210"/>
    </location>
</feature>
<gene>
    <name evidence="6" type="ORF">TSUD_255780</name>
</gene>
<dbReference type="GO" id="GO:0006364">
    <property type="term" value="P:rRNA processing"/>
    <property type="evidence" value="ECO:0007669"/>
    <property type="project" value="UniProtKB-KW"/>
</dbReference>
<dbReference type="AlphaFoldDB" id="A0A2Z6NBK3"/>
<name>A0A2Z6NBK3_TRISU</name>
<evidence type="ECO:0000256" key="5">
    <source>
        <dbReference type="SAM" id="MobiDB-lite"/>
    </source>
</evidence>
<keyword evidence="7" id="KW-1185">Reference proteome</keyword>
<evidence type="ECO:0000313" key="7">
    <source>
        <dbReference type="Proteomes" id="UP000242715"/>
    </source>
</evidence>
<dbReference type="GO" id="GO:0030688">
    <property type="term" value="C:preribosome, small subunit precursor"/>
    <property type="evidence" value="ECO:0007669"/>
    <property type="project" value="InterPro"/>
</dbReference>
<dbReference type="PANTHER" id="PTHR13026:SF0">
    <property type="entry name" value="RIBOSOMAL RNA PROCESSING 1B"/>
    <property type="match status" value="1"/>
</dbReference>
<comment type="subcellular location">
    <subcellularLocation>
        <location evidence="1">Nucleus</location>
    </subcellularLocation>
</comment>
<reference evidence="7" key="1">
    <citation type="journal article" date="2017" name="Front. Plant Sci.">
        <title>Climate Clever Clovers: New Paradigm to Reduce the Environmental Footprint of Ruminants by Breeding Low Methanogenic Forages Utilizing Haplotype Variation.</title>
        <authorList>
            <person name="Kaur P."/>
            <person name="Appels R."/>
            <person name="Bayer P.E."/>
            <person name="Keeble-Gagnere G."/>
            <person name="Wang J."/>
            <person name="Hirakawa H."/>
            <person name="Shirasawa K."/>
            <person name="Vercoe P."/>
            <person name="Stefanova K."/>
            <person name="Durmic Z."/>
            <person name="Nichols P."/>
            <person name="Revell C."/>
            <person name="Isobe S.N."/>
            <person name="Edwards D."/>
            <person name="Erskine W."/>
        </authorList>
    </citation>
    <scope>NUCLEOTIDE SEQUENCE [LARGE SCALE GENOMIC DNA]</scope>
    <source>
        <strain evidence="7">cv. Daliak</strain>
    </source>
</reference>
<accession>A0A2Z6NBK3</accession>
<evidence type="ECO:0000256" key="1">
    <source>
        <dbReference type="ARBA" id="ARBA00004123"/>
    </source>
</evidence>
<proteinExistence type="inferred from homology"/>
<dbReference type="Proteomes" id="UP000242715">
    <property type="component" value="Unassembled WGS sequence"/>
</dbReference>
<evidence type="ECO:0000256" key="3">
    <source>
        <dbReference type="ARBA" id="ARBA00022552"/>
    </source>
</evidence>
<evidence type="ECO:0000256" key="2">
    <source>
        <dbReference type="ARBA" id="ARBA00006374"/>
    </source>
</evidence>